<dbReference type="PRINTS" id="PR00405">
    <property type="entry name" value="REVINTRACTNG"/>
</dbReference>
<dbReference type="InterPro" id="IPR011993">
    <property type="entry name" value="PH-like_dom_sf"/>
</dbReference>
<dbReference type="GO" id="GO:0005737">
    <property type="term" value="C:cytoplasm"/>
    <property type="evidence" value="ECO:0007669"/>
    <property type="project" value="InterPro"/>
</dbReference>
<dbReference type="PROSITE" id="PS50088">
    <property type="entry name" value="ANK_REPEAT"/>
    <property type="match status" value="1"/>
</dbReference>
<keyword evidence="2" id="KW-0479">Metal-binding</keyword>
<keyword evidence="3 6" id="KW-0863">Zinc-finger</keyword>
<feature type="region of interest" description="Disordered" evidence="7">
    <location>
        <begin position="399"/>
        <end position="434"/>
    </location>
</feature>
<feature type="repeat" description="ANK" evidence="5">
    <location>
        <begin position="612"/>
        <end position="644"/>
    </location>
</feature>
<evidence type="ECO:0000256" key="2">
    <source>
        <dbReference type="ARBA" id="ARBA00022723"/>
    </source>
</evidence>
<dbReference type="InterPro" id="IPR001849">
    <property type="entry name" value="PH_domain"/>
</dbReference>
<dbReference type="SUPFAM" id="SSF48403">
    <property type="entry name" value="Ankyrin repeat"/>
    <property type="match status" value="1"/>
</dbReference>
<evidence type="ECO:0000256" key="6">
    <source>
        <dbReference type="PROSITE-ProRule" id="PRU00288"/>
    </source>
</evidence>
<dbReference type="InterPro" id="IPR045258">
    <property type="entry name" value="ACAP1/2/3-like"/>
</dbReference>
<dbReference type="InterPro" id="IPR036770">
    <property type="entry name" value="Ankyrin_rpt-contain_sf"/>
</dbReference>
<protein>
    <submittedName>
        <fullName evidence="10">Arf-GAP with coiled-coil, ANK repeat and PH domain-containing protein</fullName>
    </submittedName>
</protein>
<dbReference type="InterPro" id="IPR038508">
    <property type="entry name" value="ArfGAP_dom_sf"/>
</dbReference>
<evidence type="ECO:0000256" key="4">
    <source>
        <dbReference type="ARBA" id="ARBA00022833"/>
    </source>
</evidence>
<dbReference type="SMART" id="SM00233">
    <property type="entry name" value="PH"/>
    <property type="match status" value="1"/>
</dbReference>
<dbReference type="GO" id="GO:0008270">
    <property type="term" value="F:zinc ion binding"/>
    <property type="evidence" value="ECO:0007669"/>
    <property type="project" value="UniProtKB-KW"/>
</dbReference>
<dbReference type="InterPro" id="IPR004148">
    <property type="entry name" value="BAR_dom"/>
</dbReference>
<dbReference type="GO" id="GO:0005096">
    <property type="term" value="F:GTPase activator activity"/>
    <property type="evidence" value="ECO:0007669"/>
    <property type="project" value="UniProtKB-KW"/>
</dbReference>
<dbReference type="InterPro" id="IPR027267">
    <property type="entry name" value="AH/BAR_dom_sf"/>
</dbReference>
<dbReference type="Pfam" id="PF00169">
    <property type="entry name" value="PH"/>
    <property type="match status" value="1"/>
</dbReference>
<evidence type="ECO:0000256" key="7">
    <source>
        <dbReference type="SAM" id="MobiDB-lite"/>
    </source>
</evidence>
<proteinExistence type="predicted"/>
<dbReference type="CDD" id="cd13250">
    <property type="entry name" value="PH_ACAP"/>
    <property type="match status" value="1"/>
</dbReference>
<feature type="compositionally biased region" description="Polar residues" evidence="7">
    <location>
        <begin position="407"/>
        <end position="416"/>
    </location>
</feature>
<evidence type="ECO:0000256" key="5">
    <source>
        <dbReference type="PROSITE-ProRule" id="PRU00023"/>
    </source>
</evidence>
<dbReference type="PROSITE" id="PS50115">
    <property type="entry name" value="ARFGAP"/>
    <property type="match status" value="1"/>
</dbReference>
<dbReference type="InterPro" id="IPR002110">
    <property type="entry name" value="Ankyrin_rpt"/>
</dbReference>
<evidence type="ECO:0000259" key="9">
    <source>
        <dbReference type="PROSITE" id="PS50115"/>
    </source>
</evidence>
<feature type="domain" description="PH" evidence="8">
    <location>
        <begin position="291"/>
        <end position="387"/>
    </location>
</feature>
<dbReference type="Pfam" id="PF16746">
    <property type="entry name" value="BAR_3"/>
    <property type="match status" value="2"/>
</dbReference>
<dbReference type="Gene3D" id="2.30.29.30">
    <property type="entry name" value="Pleckstrin-homology domain (PH domain)/Phosphotyrosine-binding domain (PTB)"/>
    <property type="match status" value="1"/>
</dbReference>
<dbReference type="Gene3D" id="1.10.220.150">
    <property type="entry name" value="Arf GTPase activating protein"/>
    <property type="match status" value="1"/>
</dbReference>
<dbReference type="FunFam" id="2.30.29.30:FF:000384">
    <property type="entry name" value="Uncharacterized protein, isoform A"/>
    <property type="match status" value="1"/>
</dbReference>
<dbReference type="SUPFAM" id="SSF50729">
    <property type="entry name" value="PH domain-like"/>
    <property type="match status" value="1"/>
</dbReference>
<dbReference type="Pfam" id="PF01412">
    <property type="entry name" value="ArfGap"/>
    <property type="match status" value="1"/>
</dbReference>
<evidence type="ECO:0000256" key="3">
    <source>
        <dbReference type="ARBA" id="ARBA00022771"/>
    </source>
</evidence>
<name>A0A0P6F161_9CRUS</name>
<dbReference type="PANTHER" id="PTHR23180">
    <property type="entry name" value="CENTAURIN/ARF"/>
    <property type="match status" value="1"/>
</dbReference>
<dbReference type="Pfam" id="PF12796">
    <property type="entry name" value="Ank_2"/>
    <property type="match status" value="1"/>
</dbReference>
<keyword evidence="1" id="KW-0343">GTPase activation</keyword>
<dbReference type="OrthoDB" id="10070851at2759"/>
<dbReference type="CDD" id="cd07603">
    <property type="entry name" value="BAR_ACAPs"/>
    <property type="match status" value="1"/>
</dbReference>
<dbReference type="PROSITE" id="PS50297">
    <property type="entry name" value="ANK_REP_REGION"/>
    <property type="match status" value="1"/>
</dbReference>
<dbReference type="SMART" id="SM00248">
    <property type="entry name" value="ANK"/>
    <property type="match status" value="3"/>
</dbReference>
<dbReference type="Gene3D" id="1.20.1270.60">
    <property type="entry name" value="Arfaptin homology (AH) domain/BAR domain"/>
    <property type="match status" value="1"/>
</dbReference>
<dbReference type="FunFam" id="1.10.220.150:FF:000009">
    <property type="entry name" value="stromal membrane-associated protein 1 isoform X1"/>
    <property type="match status" value="1"/>
</dbReference>
<dbReference type="AlphaFoldDB" id="A0A0P6F161"/>
<dbReference type="SMART" id="SM00105">
    <property type="entry name" value="ArfGap"/>
    <property type="match status" value="1"/>
</dbReference>
<accession>A0A0P6F161</accession>
<evidence type="ECO:0000259" key="8">
    <source>
        <dbReference type="PROSITE" id="PS50003"/>
    </source>
</evidence>
<dbReference type="InterPro" id="IPR037278">
    <property type="entry name" value="ARFGAP/RecO"/>
</dbReference>
<dbReference type="SUPFAM" id="SSF103657">
    <property type="entry name" value="BAR/IMD domain-like"/>
    <property type="match status" value="1"/>
</dbReference>
<dbReference type="EMBL" id="GDIQ01039157">
    <property type="protein sequence ID" value="JAN55580.1"/>
    <property type="molecule type" value="Transcribed_RNA"/>
</dbReference>
<evidence type="ECO:0000313" key="10">
    <source>
        <dbReference type="EMBL" id="JAN27735.1"/>
    </source>
</evidence>
<keyword evidence="5" id="KW-0040">ANK repeat</keyword>
<dbReference type="SUPFAM" id="SSF57863">
    <property type="entry name" value="ArfGap/RecO-like zinc finger"/>
    <property type="match status" value="1"/>
</dbReference>
<dbReference type="PANTHER" id="PTHR23180:SF399">
    <property type="entry name" value="BLOWN FUSE, ISOFORM A-RELATED"/>
    <property type="match status" value="1"/>
</dbReference>
<feature type="compositionally biased region" description="Low complexity" evidence="7">
    <location>
        <begin position="417"/>
        <end position="431"/>
    </location>
</feature>
<dbReference type="Gene3D" id="1.25.40.20">
    <property type="entry name" value="Ankyrin repeat-containing domain"/>
    <property type="match status" value="1"/>
</dbReference>
<dbReference type="EMBL" id="GDIQ01067002">
    <property type="protein sequence ID" value="JAN27735.1"/>
    <property type="molecule type" value="Transcribed_RNA"/>
</dbReference>
<evidence type="ECO:0000256" key="1">
    <source>
        <dbReference type="ARBA" id="ARBA00022468"/>
    </source>
</evidence>
<organism evidence="10">
    <name type="scientific">Daphnia magna</name>
    <dbReference type="NCBI Taxonomy" id="35525"/>
    <lineage>
        <taxon>Eukaryota</taxon>
        <taxon>Metazoa</taxon>
        <taxon>Ecdysozoa</taxon>
        <taxon>Arthropoda</taxon>
        <taxon>Crustacea</taxon>
        <taxon>Branchiopoda</taxon>
        <taxon>Diplostraca</taxon>
        <taxon>Cladocera</taxon>
        <taxon>Anomopoda</taxon>
        <taxon>Daphniidae</taxon>
        <taxon>Daphnia</taxon>
    </lineage>
</organism>
<feature type="domain" description="Arf-GAP" evidence="9">
    <location>
        <begin position="437"/>
        <end position="553"/>
    </location>
</feature>
<dbReference type="PROSITE" id="PS50003">
    <property type="entry name" value="PH_DOMAIN"/>
    <property type="match status" value="1"/>
</dbReference>
<reference evidence="10" key="1">
    <citation type="submission" date="2015-10" db="EMBL/GenBank/DDBJ databases">
        <title>EvidentialGene: Evidence-directed Construction of Complete mRNA Transcriptomes without Genomes.</title>
        <authorList>
            <person name="Gilbert D.G."/>
        </authorList>
    </citation>
    <scope>NUCLEOTIDE SEQUENCE</scope>
</reference>
<sequence>MKPLISYEECMRDSPKFRDVLEENHANLDDLEGKLEKVLKNCNLTIEAGKAYLGFQSNLVQSVLQVSMHFKGDPAVSQALNKVANSLQETIKYHSILIDQTSRSVSRSLNNFLKRDLKQVKDSRQHFDKISADLDTALARHAQAPKNSNKSQGMNTSGSANTVLAASALSSSHQGLLTSTGVDETSNVLIATRSCFRYTALDHLFIVSLVQSRKRHEILDPLLSYMHAQSTFFHQGSDLFQDTDPFLKNIGVEVSRFRDATNALERELGNRHSVVTSKDLVPMLKSETVNGTRMEGYLFKRTTSPFKTWNRRWFAICSSQLIYRKRTGDREGTVMEQDLKLCSVRPLNEIDRRNCFEVISPTKSHVLQADSEETFQVWIQAIQDEIGAAMQLMLSSRSSSGHSLASNESPRSNAKDSQNSSNSTTDSANTSKESNKDKILSDILAVAGNDRCCDCSAENPEWASINLGITLCIACSGIHRSLGVHVSKVRSLTWDKWDGEVAQVMVSLGNAIVNSIYESKVDTASDLSKPQPDSTQQMRDAWIQAKYVKKLFVDHRWAGDENLVKEAVIIPESGQIDPNWLLSKGAETGQIVWIARAIALYADRNTTSGNAEERAPVHLAVLNGSVTVLQYLLLNGAKINTRDAAGKTALLLATELGLPAQVGLLLKNRADQKIADNDGNTPLDVAVKTANADIVSFLRISRLTDEMRETEFGEAGDDTFQEMVRDFLR</sequence>
<keyword evidence="4" id="KW-0862">Zinc</keyword>
<dbReference type="InterPro" id="IPR001164">
    <property type="entry name" value="ArfGAP_dom"/>
</dbReference>